<comment type="caution">
    <text evidence="1">The sequence shown here is derived from an EMBL/GenBank/DDBJ whole genome shotgun (WGS) entry which is preliminary data.</text>
</comment>
<keyword evidence="2" id="KW-1185">Reference proteome</keyword>
<evidence type="ECO:0000313" key="1">
    <source>
        <dbReference type="EMBL" id="RCS57490.1"/>
    </source>
</evidence>
<reference evidence="1 2" key="1">
    <citation type="journal article" date="2018" name="Int. J. Syst. Evol. Microbiol.">
        <title>Parvibium lacunae gen. nov., sp. nov., a new member of the family Alcaligenaceae isolated from a freshwater pond.</title>
        <authorList>
            <person name="Chen W.M."/>
            <person name="Xie P.B."/>
            <person name="Hsu M.Y."/>
            <person name="Sheu S.Y."/>
        </authorList>
    </citation>
    <scope>NUCLEOTIDE SEQUENCE [LARGE SCALE GENOMIC DNA]</scope>
    <source>
        <strain evidence="1 2">KMB9</strain>
    </source>
</reference>
<dbReference type="InterPro" id="IPR010743">
    <property type="entry name" value="Methionine_synth_MetW"/>
</dbReference>
<accession>A0A368L277</accession>
<dbReference type="NCBIfam" id="TIGR02081">
    <property type="entry name" value="metW"/>
    <property type="match status" value="1"/>
</dbReference>
<dbReference type="SUPFAM" id="SSF53335">
    <property type="entry name" value="S-adenosyl-L-methionine-dependent methyltransferases"/>
    <property type="match status" value="1"/>
</dbReference>
<dbReference type="RefSeq" id="WP_114402971.1">
    <property type="nucleotide sequence ID" value="NZ_QPGB01000003.1"/>
</dbReference>
<proteinExistence type="predicted"/>
<dbReference type="InterPro" id="IPR029063">
    <property type="entry name" value="SAM-dependent_MTases_sf"/>
</dbReference>
<gene>
    <name evidence="1" type="primary">metW</name>
    <name evidence="1" type="ORF">DU000_08560</name>
</gene>
<dbReference type="Pfam" id="PF07021">
    <property type="entry name" value="MetW"/>
    <property type="match status" value="1"/>
</dbReference>
<evidence type="ECO:0000313" key="2">
    <source>
        <dbReference type="Proteomes" id="UP000252357"/>
    </source>
</evidence>
<dbReference type="CDD" id="cd02440">
    <property type="entry name" value="AdoMet_MTases"/>
    <property type="match status" value="1"/>
</dbReference>
<dbReference type="Gene3D" id="3.40.50.150">
    <property type="entry name" value="Vaccinia Virus protein VP39"/>
    <property type="match status" value="1"/>
</dbReference>
<dbReference type="EMBL" id="QPGB01000003">
    <property type="protein sequence ID" value="RCS57490.1"/>
    <property type="molecule type" value="Genomic_DNA"/>
</dbReference>
<name>A0A368L277_9BURK</name>
<dbReference type="Proteomes" id="UP000252357">
    <property type="component" value="Unassembled WGS sequence"/>
</dbReference>
<dbReference type="OrthoDB" id="9792690at2"/>
<sequence>MQPTLRDNLAFIANWVRPGARVLDLGCGDAALLAYLQNTQGCRGYGLDIADDNIATGVAKGLAVIQWDLNQGLGLFEDNAFDVVLQLESLQAVQAVEMLLREMARVGREVIVSFPNFGYWSHRWQLLLGRMPVSKSLPYQWFDTPNIRCATLSDFPDLARKVGLTVIEQVALHEGKPIHWLPNLRGSVAVFRLRRTDPQ</sequence>
<dbReference type="AlphaFoldDB" id="A0A368L277"/>
<protein>
    <submittedName>
        <fullName evidence="1">Methionine biosynthesis protein MetW</fullName>
    </submittedName>
</protein>
<organism evidence="1 2">
    <name type="scientific">Parvibium lacunae</name>
    <dbReference type="NCBI Taxonomy" id="1888893"/>
    <lineage>
        <taxon>Bacteria</taxon>
        <taxon>Pseudomonadati</taxon>
        <taxon>Pseudomonadota</taxon>
        <taxon>Betaproteobacteria</taxon>
        <taxon>Burkholderiales</taxon>
        <taxon>Alcaligenaceae</taxon>
        <taxon>Parvibium</taxon>
    </lineage>
</organism>